<feature type="domain" description="Phosphoadenosine phosphosulphate reductase" evidence="1">
    <location>
        <begin position="18"/>
        <end position="180"/>
    </location>
</feature>
<dbReference type="Proteomes" id="UP000306562">
    <property type="component" value="Chromosome"/>
</dbReference>
<evidence type="ECO:0000259" key="1">
    <source>
        <dbReference type="Pfam" id="PF01507"/>
    </source>
</evidence>
<dbReference type="RefSeq" id="WP_057024010.1">
    <property type="nucleotide sequence ID" value="NZ_CBCSGQ010000012.1"/>
</dbReference>
<protein>
    <submittedName>
        <fullName evidence="2">Gp57</fullName>
    </submittedName>
</protein>
<reference evidence="2 3" key="1">
    <citation type="submission" date="2019-05" db="EMBL/GenBank/DDBJ databases">
        <authorList>
            <consortium name="Pathogen Informatics"/>
        </authorList>
    </citation>
    <scope>NUCLEOTIDE SEQUENCE [LARGE SCALE GENOMIC DNA]</scope>
    <source>
        <strain evidence="2 3">NCTC10696</strain>
    </source>
</reference>
<dbReference type="AlphaFoldDB" id="A0AAX3I747"/>
<accession>A0AAX3I747</accession>
<dbReference type="InterPro" id="IPR002500">
    <property type="entry name" value="PAPS_reduct_dom"/>
</dbReference>
<proteinExistence type="predicted"/>
<dbReference type="SUPFAM" id="SSF52402">
    <property type="entry name" value="Adenine nucleotide alpha hydrolases-like"/>
    <property type="match status" value="1"/>
</dbReference>
<evidence type="ECO:0000313" key="2">
    <source>
        <dbReference type="EMBL" id="VTQ98973.1"/>
    </source>
</evidence>
<dbReference type="InterPro" id="IPR014729">
    <property type="entry name" value="Rossmann-like_a/b/a_fold"/>
</dbReference>
<organism evidence="2 3">
    <name type="scientific">Pseudomonas synxantha</name>
    <dbReference type="NCBI Taxonomy" id="47883"/>
    <lineage>
        <taxon>Bacteria</taxon>
        <taxon>Pseudomonadati</taxon>
        <taxon>Pseudomonadota</taxon>
        <taxon>Gammaproteobacteria</taxon>
        <taxon>Pseudomonadales</taxon>
        <taxon>Pseudomonadaceae</taxon>
        <taxon>Pseudomonas</taxon>
    </lineage>
</organism>
<evidence type="ECO:0000313" key="3">
    <source>
        <dbReference type="Proteomes" id="UP000306562"/>
    </source>
</evidence>
<name>A0AAX3I747_9PSED</name>
<dbReference type="Pfam" id="PF01507">
    <property type="entry name" value="PAPS_reduct"/>
    <property type="match status" value="1"/>
</dbReference>
<sequence>MTSAVRHLPGHYALTGPTVVSFSGGRTSAYMLHQVLENNADLNDLVVTFANTGKEHPATLEFVRECAERWAVQIVWLEFRDNDAGFAVVDYATASRQGEPFEALIRKRKYLPNPVTRFCTIDLKIRIIHKYLRSLGLSTEEAPVDMMTGIRADEPRRVAKIRTRKSTSESKWASMAMPLADAGVGVQDVTEFWAAQPFDLMLPTINGRTLEGNCDLCFLKGAKQVYSIIASDRPKALWWARMESEVVSGGKFTGDGARFRFDRPSYQQMIDYSDTQFDMFADHDEAIACFCGD</sequence>
<dbReference type="Gene3D" id="3.40.50.620">
    <property type="entry name" value="HUPs"/>
    <property type="match status" value="1"/>
</dbReference>
<dbReference type="EMBL" id="LR590482">
    <property type="protein sequence ID" value="VTQ98973.1"/>
    <property type="molecule type" value="Genomic_DNA"/>
</dbReference>
<gene>
    <name evidence="2" type="ORF">NCTC10696_02548</name>
</gene>
<dbReference type="GO" id="GO:0003824">
    <property type="term" value="F:catalytic activity"/>
    <property type="evidence" value="ECO:0007669"/>
    <property type="project" value="InterPro"/>
</dbReference>
<dbReference type="GeneID" id="61830935"/>